<proteinExistence type="predicted"/>
<name>A0ACC1LAD2_9FUNG</name>
<accession>A0ACC1LAD2</accession>
<dbReference type="Proteomes" id="UP001140087">
    <property type="component" value="Unassembled WGS sequence"/>
</dbReference>
<evidence type="ECO:0000313" key="1">
    <source>
        <dbReference type="EMBL" id="KAJ2803926.1"/>
    </source>
</evidence>
<sequence>LGELEARLGAPVLEAYAMTEAAHQMCSNPLPPAAHKPGSVGRPQGVELAILDDADDPVHLGEVCVRGANVMRGCVDNPDANSKAFTAGARWFRTGDQRYVDDDGYLFLTGRTKELISRGGEKISLLGLDSVLLQCPGVAEAVSFAVRDEI</sequence>
<organism evidence="1 2">
    <name type="scientific">Coemansia helicoidea</name>
    <dbReference type="NCBI Taxonomy" id="1286919"/>
    <lineage>
        <taxon>Eukaryota</taxon>
        <taxon>Fungi</taxon>
        <taxon>Fungi incertae sedis</taxon>
        <taxon>Zoopagomycota</taxon>
        <taxon>Kickxellomycotina</taxon>
        <taxon>Kickxellomycetes</taxon>
        <taxon>Kickxellales</taxon>
        <taxon>Kickxellaceae</taxon>
        <taxon>Coemansia</taxon>
    </lineage>
</organism>
<keyword evidence="2" id="KW-1185">Reference proteome</keyword>
<feature type="non-terminal residue" evidence="1">
    <location>
        <position position="1"/>
    </location>
</feature>
<gene>
    <name evidence="1" type="ORF">H4R21_001843</name>
</gene>
<dbReference type="EMBL" id="JANBUN010000419">
    <property type="protein sequence ID" value="KAJ2803926.1"/>
    <property type="molecule type" value="Genomic_DNA"/>
</dbReference>
<comment type="caution">
    <text evidence="1">The sequence shown here is derived from an EMBL/GenBank/DDBJ whole genome shotgun (WGS) entry which is preliminary data.</text>
</comment>
<reference evidence="1" key="1">
    <citation type="submission" date="2022-07" db="EMBL/GenBank/DDBJ databases">
        <title>Phylogenomic reconstructions and comparative analyses of Kickxellomycotina fungi.</title>
        <authorList>
            <person name="Reynolds N.K."/>
            <person name="Stajich J.E."/>
            <person name="Barry K."/>
            <person name="Grigoriev I.V."/>
            <person name="Crous P."/>
            <person name="Smith M.E."/>
        </authorList>
    </citation>
    <scope>NUCLEOTIDE SEQUENCE</scope>
    <source>
        <strain evidence="1">BCRC 34780</strain>
    </source>
</reference>
<protein>
    <submittedName>
        <fullName evidence="1">Uncharacterized protein</fullName>
    </submittedName>
</protein>
<evidence type="ECO:0000313" key="2">
    <source>
        <dbReference type="Proteomes" id="UP001140087"/>
    </source>
</evidence>